<evidence type="ECO:0000259" key="2">
    <source>
        <dbReference type="Pfam" id="PF10502"/>
    </source>
</evidence>
<gene>
    <name evidence="3" type="ORF">SAMN02745121_03734</name>
</gene>
<dbReference type="STRING" id="54.SAMN02745121_03734"/>
<dbReference type="RefSeq" id="WP_096332731.1">
    <property type="nucleotide sequence ID" value="NZ_FOMX01000011.1"/>
</dbReference>
<dbReference type="InterPro" id="IPR036286">
    <property type="entry name" value="LexA/Signal_pep-like_sf"/>
</dbReference>
<evidence type="ECO:0000256" key="1">
    <source>
        <dbReference type="SAM" id="MobiDB-lite"/>
    </source>
</evidence>
<dbReference type="Pfam" id="PF10502">
    <property type="entry name" value="Peptidase_S26"/>
    <property type="match status" value="1"/>
</dbReference>
<dbReference type="Proteomes" id="UP000199400">
    <property type="component" value="Unassembled WGS sequence"/>
</dbReference>
<organism evidence="3 4">
    <name type="scientific">Nannocystis exedens</name>
    <dbReference type="NCBI Taxonomy" id="54"/>
    <lineage>
        <taxon>Bacteria</taxon>
        <taxon>Pseudomonadati</taxon>
        <taxon>Myxococcota</taxon>
        <taxon>Polyangia</taxon>
        <taxon>Nannocystales</taxon>
        <taxon>Nannocystaceae</taxon>
        <taxon>Nannocystis</taxon>
    </lineage>
</organism>
<feature type="domain" description="Peptidase S26" evidence="2">
    <location>
        <begin position="27"/>
        <end position="273"/>
    </location>
</feature>
<reference evidence="4" key="1">
    <citation type="submission" date="2016-10" db="EMBL/GenBank/DDBJ databases">
        <authorList>
            <person name="Varghese N."/>
            <person name="Submissions S."/>
        </authorList>
    </citation>
    <scope>NUCLEOTIDE SEQUENCE [LARGE SCALE GENOMIC DNA]</scope>
    <source>
        <strain evidence="4">ATCC 25963</strain>
    </source>
</reference>
<dbReference type="GO" id="GO:0006465">
    <property type="term" value="P:signal peptide processing"/>
    <property type="evidence" value="ECO:0007669"/>
    <property type="project" value="InterPro"/>
</dbReference>
<protein>
    <submittedName>
        <fullName evidence="3">Signal peptidase I</fullName>
    </submittedName>
</protein>
<evidence type="ECO:0000313" key="3">
    <source>
        <dbReference type="EMBL" id="SFE29006.1"/>
    </source>
</evidence>
<proteinExistence type="predicted"/>
<dbReference type="CDD" id="cd06462">
    <property type="entry name" value="Peptidase_S24_S26"/>
    <property type="match status" value="1"/>
</dbReference>
<name>A0A1I1ZB84_9BACT</name>
<dbReference type="Gene3D" id="2.10.109.10">
    <property type="entry name" value="Umud Fragment, subunit A"/>
    <property type="match status" value="1"/>
</dbReference>
<dbReference type="InterPro" id="IPR019533">
    <property type="entry name" value="Peptidase_S26"/>
</dbReference>
<dbReference type="OrthoDB" id="9815782at2"/>
<dbReference type="SUPFAM" id="SSF51306">
    <property type="entry name" value="LexA/Signal peptidase"/>
    <property type="match status" value="1"/>
</dbReference>
<feature type="region of interest" description="Disordered" evidence="1">
    <location>
        <begin position="77"/>
        <end position="119"/>
    </location>
</feature>
<feature type="compositionally biased region" description="Basic and acidic residues" evidence="1">
    <location>
        <begin position="98"/>
        <end position="119"/>
    </location>
</feature>
<evidence type="ECO:0000313" key="4">
    <source>
        <dbReference type="Proteomes" id="UP000199400"/>
    </source>
</evidence>
<dbReference type="GO" id="GO:0004252">
    <property type="term" value="F:serine-type endopeptidase activity"/>
    <property type="evidence" value="ECO:0007669"/>
    <property type="project" value="InterPro"/>
</dbReference>
<dbReference type="EMBL" id="FOMX01000011">
    <property type="protein sequence ID" value="SFE29006.1"/>
    <property type="molecule type" value="Genomic_DNA"/>
</dbReference>
<feature type="compositionally biased region" description="Pro residues" evidence="1">
    <location>
        <begin position="82"/>
        <end position="96"/>
    </location>
</feature>
<dbReference type="AlphaFoldDB" id="A0A1I1ZB84"/>
<keyword evidence="4" id="KW-1185">Reference proteome</keyword>
<accession>A0A1I1ZB84</accession>
<sequence length="286" mass="30551">MFFRREPEPDDYPAPPDRTWPTRLAWCVLVGGAALLVLRCSFATVVEIHGDGMAPNLRSGDHVLFVRGTWGLDRGDLVVYDPTPPPPPPEPAPLQEPPGDKAAPEARPRVPGSRDRLRNTAVVDPKELGLDDEWEKVQRRSGVAGQPPPRSLRVARILAVPGDAVTFGDARGALGLAINGEPLAHKPGDGPGEPGARPTSFEIIGDRRYQVLASTAGPDAWPGMDIPADGGPYEVPADGYLLVADNRDEGACCDSRAIGWVETDQIRGEIVLRLGGAPEAAPADKR</sequence>